<name>A0A1I6FIQ6_9PSEU</name>
<dbReference type="FunFam" id="3.40.605.10:FF:000007">
    <property type="entry name" value="NAD/NADP-dependent betaine aldehyde dehydrogenase"/>
    <property type="match status" value="1"/>
</dbReference>
<comment type="similarity">
    <text evidence="1 4">Belongs to the aldehyde dehydrogenase family.</text>
</comment>
<dbReference type="InterPro" id="IPR016163">
    <property type="entry name" value="Ald_DH_C"/>
</dbReference>
<dbReference type="Gene3D" id="3.40.605.10">
    <property type="entry name" value="Aldehyde Dehydrogenase, Chain A, domain 1"/>
    <property type="match status" value="1"/>
</dbReference>
<dbReference type="AlphaFoldDB" id="A0A1I6FIQ6"/>
<feature type="active site" evidence="3">
    <location>
        <position position="264"/>
    </location>
</feature>
<dbReference type="FunFam" id="3.40.309.10:FF:000012">
    <property type="entry name" value="Betaine aldehyde dehydrogenase"/>
    <property type="match status" value="1"/>
</dbReference>
<gene>
    <name evidence="6" type="ORF">SAMN04488564_12214</name>
</gene>
<sequence length="492" mass="51494">MTTVDDRPTATVRRPDVAPGKLFIGGQWRAAENGVRFDVVDPSTGSVVTSVARAGKSDVDDAVAAARAAFDGWAATPGRHRARILHRVADVVRARADELVATESLDVGKPVSLCRPVDVETTAEQYEYYAALAQSIDGATRQIPIPAHAYTRREPIGVVAAITPFNFPLILSSSKIAPALAAGNTVVHKPAEDTPLSALLMAEILAEAGVPAGVVNVVTGFGSEIGDHLVCHPGVDKVAFTGSTAVGRHAASVAGAQLKPMTMELGGNAAHIVFEDADLEKAIGAAIKGFVFNTGQFCMGGPRLLVASSLYDTVVGALADAVPHVPLGDPFDPATVIGPMAGERHLSKVERYVALARAEGGRIVTGGQRVDRDGFFFEPTVIADLQGHSPVVQEELFGPVLTVQRFASEDEAVAMANGTPYGLAAGLQTENLARAHRVAARLQAGIVWVNDWAMLDPAIPFGGVKDSGHGREYGPEALASYTRTKSVVISLA</sequence>
<keyword evidence="7" id="KW-1185">Reference proteome</keyword>
<evidence type="ECO:0000313" key="6">
    <source>
        <dbReference type="EMBL" id="SFR29825.1"/>
    </source>
</evidence>
<dbReference type="RefSeq" id="WP_093606211.1">
    <property type="nucleotide sequence ID" value="NZ_FOYL01000022.1"/>
</dbReference>
<dbReference type="InterPro" id="IPR016161">
    <property type="entry name" value="Ald_DH/histidinol_DH"/>
</dbReference>
<dbReference type="OrthoDB" id="6882680at2"/>
<dbReference type="Pfam" id="PF00171">
    <property type="entry name" value="Aldedh"/>
    <property type="match status" value="1"/>
</dbReference>
<evidence type="ECO:0000256" key="3">
    <source>
        <dbReference type="PROSITE-ProRule" id="PRU10007"/>
    </source>
</evidence>
<dbReference type="InterPro" id="IPR029510">
    <property type="entry name" value="Ald_DH_CS_GLU"/>
</dbReference>
<reference evidence="7" key="1">
    <citation type="submission" date="2016-10" db="EMBL/GenBank/DDBJ databases">
        <authorList>
            <person name="Varghese N."/>
            <person name="Submissions S."/>
        </authorList>
    </citation>
    <scope>NUCLEOTIDE SEQUENCE [LARGE SCALE GENOMIC DNA]</scope>
    <source>
        <strain evidence="7">DSM 44232</strain>
    </source>
</reference>
<evidence type="ECO:0000256" key="2">
    <source>
        <dbReference type="ARBA" id="ARBA00023002"/>
    </source>
</evidence>
<dbReference type="PROSITE" id="PS00687">
    <property type="entry name" value="ALDEHYDE_DEHYDR_GLU"/>
    <property type="match status" value="1"/>
</dbReference>
<dbReference type="STRING" id="84724.SAMN04488564_12214"/>
<dbReference type="Proteomes" id="UP000198583">
    <property type="component" value="Unassembled WGS sequence"/>
</dbReference>
<dbReference type="PANTHER" id="PTHR11699">
    <property type="entry name" value="ALDEHYDE DEHYDROGENASE-RELATED"/>
    <property type="match status" value="1"/>
</dbReference>
<proteinExistence type="inferred from homology"/>
<evidence type="ECO:0000256" key="4">
    <source>
        <dbReference type="RuleBase" id="RU003345"/>
    </source>
</evidence>
<accession>A0A1I6FIQ6</accession>
<dbReference type="InterPro" id="IPR015590">
    <property type="entry name" value="Aldehyde_DH_dom"/>
</dbReference>
<dbReference type="Gene3D" id="3.40.309.10">
    <property type="entry name" value="Aldehyde Dehydrogenase, Chain A, domain 2"/>
    <property type="match status" value="1"/>
</dbReference>
<dbReference type="SUPFAM" id="SSF53720">
    <property type="entry name" value="ALDH-like"/>
    <property type="match status" value="1"/>
</dbReference>
<dbReference type="EMBL" id="FOYL01000022">
    <property type="protein sequence ID" value="SFR29825.1"/>
    <property type="molecule type" value="Genomic_DNA"/>
</dbReference>
<evidence type="ECO:0000313" key="7">
    <source>
        <dbReference type="Proteomes" id="UP000198583"/>
    </source>
</evidence>
<evidence type="ECO:0000256" key="1">
    <source>
        <dbReference type="ARBA" id="ARBA00009986"/>
    </source>
</evidence>
<dbReference type="InterPro" id="IPR016162">
    <property type="entry name" value="Ald_DH_N"/>
</dbReference>
<keyword evidence="2 4" id="KW-0560">Oxidoreductase</keyword>
<evidence type="ECO:0000259" key="5">
    <source>
        <dbReference type="Pfam" id="PF00171"/>
    </source>
</evidence>
<organism evidence="6 7">
    <name type="scientific">Lentzea waywayandensis</name>
    <dbReference type="NCBI Taxonomy" id="84724"/>
    <lineage>
        <taxon>Bacteria</taxon>
        <taxon>Bacillati</taxon>
        <taxon>Actinomycetota</taxon>
        <taxon>Actinomycetes</taxon>
        <taxon>Pseudonocardiales</taxon>
        <taxon>Pseudonocardiaceae</taxon>
        <taxon>Lentzea</taxon>
    </lineage>
</organism>
<feature type="domain" description="Aldehyde dehydrogenase" evidence="5">
    <location>
        <begin position="28"/>
        <end position="487"/>
    </location>
</feature>
<dbReference type="GO" id="GO:0016620">
    <property type="term" value="F:oxidoreductase activity, acting on the aldehyde or oxo group of donors, NAD or NADP as acceptor"/>
    <property type="evidence" value="ECO:0007669"/>
    <property type="project" value="InterPro"/>
</dbReference>
<protein>
    <submittedName>
        <fullName evidence="6">Acyl-CoA reductase</fullName>
    </submittedName>
</protein>